<proteinExistence type="predicted"/>
<protein>
    <submittedName>
        <fullName evidence="1">Uncharacterized protein</fullName>
    </submittedName>
</protein>
<dbReference type="Gene3D" id="3.30.565.10">
    <property type="entry name" value="Histidine kinase-like ATPase, C-terminal domain"/>
    <property type="match status" value="1"/>
</dbReference>
<reference evidence="1 2" key="1">
    <citation type="submission" date="2017-06" db="EMBL/GenBank/DDBJ databases">
        <title>Hymenobacter amundsenii sp. nov. isolated from regoliths in Antarctica.</title>
        <authorList>
            <person name="Sedlacek I."/>
            <person name="Kralova S."/>
            <person name="Pantucek R."/>
            <person name="Svec P."/>
            <person name="Holochova P."/>
            <person name="Stankova E."/>
            <person name="Vrbovska V."/>
            <person name="Busse H.-J."/>
        </authorList>
    </citation>
    <scope>NUCLEOTIDE SEQUENCE [LARGE SCALE GENOMIC DNA]</scope>
    <source>
        <strain evidence="1 2">CCM 8682</strain>
    </source>
</reference>
<keyword evidence="2" id="KW-1185">Reference proteome</keyword>
<organism evidence="1 2">
    <name type="scientific">Hymenobacter amundsenii</name>
    <dbReference type="NCBI Taxonomy" id="2006685"/>
    <lineage>
        <taxon>Bacteria</taxon>
        <taxon>Pseudomonadati</taxon>
        <taxon>Bacteroidota</taxon>
        <taxon>Cytophagia</taxon>
        <taxon>Cytophagales</taxon>
        <taxon>Hymenobacteraceae</taxon>
        <taxon>Hymenobacter</taxon>
    </lineage>
</organism>
<dbReference type="AlphaFoldDB" id="A0A246FQR3"/>
<sequence>MVDQYLRNIRLYDYWQPGFDRSSYTPTLISTALCLWQVAHPMIDNYANHASSYFAQNYLPGRNLDSLSVSLAELFNNICDHSQSPVRGYCLTQYYPNKHQLVTAVCDFGIGIPTSINNFWAAKGKERFTDENALRVALRRRVTTQSTPRNRGFGLDNLSTIVRSLGGHLFFLSNFASLKQNAAGECHTQTLAHPFPGSLVVVTLNTTTLPDVEAELEDEEFSF</sequence>
<accession>A0A246FQR3</accession>
<dbReference type="SUPFAM" id="SSF55874">
    <property type="entry name" value="ATPase domain of HSP90 chaperone/DNA topoisomerase II/histidine kinase"/>
    <property type="match status" value="1"/>
</dbReference>
<dbReference type="Proteomes" id="UP000197277">
    <property type="component" value="Unassembled WGS sequence"/>
</dbReference>
<evidence type="ECO:0000313" key="2">
    <source>
        <dbReference type="Proteomes" id="UP000197277"/>
    </source>
</evidence>
<comment type="caution">
    <text evidence="1">The sequence shown here is derived from an EMBL/GenBank/DDBJ whole genome shotgun (WGS) entry which is preliminary data.</text>
</comment>
<gene>
    <name evidence="1" type="ORF">CDA63_01555</name>
</gene>
<dbReference type="EMBL" id="NIRR01000001">
    <property type="protein sequence ID" value="OWP65067.1"/>
    <property type="molecule type" value="Genomic_DNA"/>
</dbReference>
<evidence type="ECO:0000313" key="1">
    <source>
        <dbReference type="EMBL" id="OWP65067.1"/>
    </source>
</evidence>
<dbReference type="InterPro" id="IPR036890">
    <property type="entry name" value="HATPase_C_sf"/>
</dbReference>
<name>A0A246FQR3_9BACT</name>